<reference evidence="3 4" key="1">
    <citation type="journal article" date="2013" name="ISME J.">
        <title>Metabolic model for the filamentous 'Candidatus Microthrix parvicella' based on genomic and metagenomic analyses.</title>
        <authorList>
            <person name="Jon McIlroy S."/>
            <person name="Kristiansen R."/>
            <person name="Albertsen M."/>
            <person name="Michael Karst S."/>
            <person name="Rossetti S."/>
            <person name="Lund Nielsen J."/>
            <person name="Tandoi V."/>
            <person name="James Seviour R."/>
            <person name="Nielsen P.H."/>
        </authorList>
    </citation>
    <scope>NUCLEOTIDE SEQUENCE [LARGE SCALE GENOMIC DNA]</scope>
    <source>
        <strain evidence="3 4">RN1</strain>
    </source>
</reference>
<evidence type="ECO:0000313" key="4">
    <source>
        <dbReference type="Proteomes" id="UP000018291"/>
    </source>
</evidence>
<evidence type="ECO:0000259" key="2">
    <source>
        <dbReference type="Pfam" id="PF01106"/>
    </source>
</evidence>
<evidence type="ECO:0000313" key="3">
    <source>
        <dbReference type="EMBL" id="CCM62615.1"/>
    </source>
</evidence>
<dbReference type="SUPFAM" id="SSF89360">
    <property type="entry name" value="HesB-like domain"/>
    <property type="match status" value="1"/>
</dbReference>
<dbReference type="PANTHER" id="PTHR11178:SF51">
    <property type="entry name" value="FE_S BIOGENESIS PROTEIN NFUA"/>
    <property type="match status" value="1"/>
</dbReference>
<proteinExistence type="predicted"/>
<dbReference type="Pfam" id="PF01106">
    <property type="entry name" value="NifU"/>
    <property type="match status" value="1"/>
</dbReference>
<dbReference type="Gene3D" id="2.60.300.12">
    <property type="entry name" value="HesB-like domain"/>
    <property type="match status" value="1"/>
</dbReference>
<dbReference type="OrthoDB" id="9798220at2"/>
<dbReference type="AlphaFoldDB" id="R4YX06"/>
<organism evidence="3 4">
    <name type="scientific">Candidatus Neomicrothrix parvicella RN1</name>
    <dbReference type="NCBI Taxonomy" id="1229780"/>
    <lineage>
        <taxon>Bacteria</taxon>
        <taxon>Bacillati</taxon>
        <taxon>Actinomycetota</taxon>
        <taxon>Acidimicrobiia</taxon>
        <taxon>Acidimicrobiales</taxon>
        <taxon>Microthrixaceae</taxon>
        <taxon>Candidatus Neomicrothrix</taxon>
    </lineage>
</organism>
<gene>
    <name evidence="3" type="ORF">BN381_130173</name>
</gene>
<keyword evidence="4" id="KW-1185">Reference proteome</keyword>
<dbReference type="InterPro" id="IPR001075">
    <property type="entry name" value="NIF_FeS_clus_asmbl_NifU_C"/>
</dbReference>
<dbReference type="SUPFAM" id="SSF117916">
    <property type="entry name" value="Fe-S cluster assembly (FSCA) domain-like"/>
    <property type="match status" value="1"/>
</dbReference>
<dbReference type="PANTHER" id="PTHR11178">
    <property type="entry name" value="IRON-SULFUR CLUSTER SCAFFOLD PROTEIN NFU-RELATED"/>
    <property type="match status" value="1"/>
</dbReference>
<dbReference type="eggNOG" id="COG0694">
    <property type="taxonomic scope" value="Bacteria"/>
</dbReference>
<dbReference type="RefSeq" id="WP_012224121.1">
    <property type="nucleotide sequence ID" value="NZ_HG422565.1"/>
</dbReference>
<sequence length="202" mass="21650">MKPVVLVTDLARAKILDLLNEEEAATPQGLRIEVTGESGPEYRYELSFDALDSAEADDSIVDWLGLGVIVPASSIDKLQGATLDLPAGGSGMVLRNPNRPNPLAGLDVELTGEVPERINLLLEKAINPSLAQHGGYAELRAWEEPKAYILMGGGCQGCAVSAMTLRSGIERTLKDQIPEILEVVDVTDHASGTNPYYEPAKK</sequence>
<comment type="function">
    <text evidence="1">May be involved in the formation or repair of [Fe-S] clusters present in iron-sulfur proteins.</text>
</comment>
<feature type="domain" description="NIF system FeS cluster assembly NifU C-terminal" evidence="2">
    <location>
        <begin position="119"/>
        <end position="184"/>
    </location>
</feature>
<dbReference type="Gene3D" id="3.30.300.130">
    <property type="entry name" value="Fe-S cluster assembly (FSCA)"/>
    <property type="match status" value="1"/>
</dbReference>
<protein>
    <submittedName>
        <fullName evidence="3">Putative Nitrogen-fixing NifU domain protein</fullName>
    </submittedName>
</protein>
<dbReference type="InterPro" id="IPR035903">
    <property type="entry name" value="HesB-like_dom_sf"/>
</dbReference>
<evidence type="ECO:0000256" key="1">
    <source>
        <dbReference type="ARBA" id="ARBA00049958"/>
    </source>
</evidence>
<name>R4YX06_9ACTN</name>
<dbReference type="GO" id="GO:0016226">
    <property type="term" value="P:iron-sulfur cluster assembly"/>
    <property type="evidence" value="ECO:0007669"/>
    <property type="project" value="InterPro"/>
</dbReference>
<dbReference type="Proteomes" id="UP000018291">
    <property type="component" value="Unassembled WGS sequence"/>
</dbReference>
<dbReference type="HOGENOM" id="CLU_094569_0_0_11"/>
<dbReference type="GO" id="GO:0005506">
    <property type="term" value="F:iron ion binding"/>
    <property type="evidence" value="ECO:0007669"/>
    <property type="project" value="InterPro"/>
</dbReference>
<comment type="caution">
    <text evidence="3">The sequence shown here is derived from an EMBL/GenBank/DDBJ whole genome shotgun (WGS) entry which is preliminary data.</text>
</comment>
<accession>R4YX06</accession>
<dbReference type="GO" id="GO:0051536">
    <property type="term" value="F:iron-sulfur cluster binding"/>
    <property type="evidence" value="ECO:0007669"/>
    <property type="project" value="InterPro"/>
</dbReference>
<dbReference type="InterPro" id="IPR034904">
    <property type="entry name" value="FSCA_dom_sf"/>
</dbReference>
<dbReference type="EMBL" id="CANL01000005">
    <property type="protein sequence ID" value="CCM62615.1"/>
    <property type="molecule type" value="Genomic_DNA"/>
</dbReference>
<dbReference type="STRING" id="1229780.BN381_130173"/>